<evidence type="ECO:0000256" key="2">
    <source>
        <dbReference type="ARBA" id="ARBA00005695"/>
    </source>
</evidence>
<evidence type="ECO:0000256" key="1">
    <source>
        <dbReference type="ARBA" id="ARBA00004418"/>
    </source>
</evidence>
<protein>
    <submittedName>
        <fullName evidence="7">Peptide ABC transporter substrate-binding protein</fullName>
    </submittedName>
</protein>
<accession>A0A6N1VKC3</accession>
<comment type="subcellular location">
    <subcellularLocation>
        <location evidence="1">Periplasm</location>
    </subcellularLocation>
</comment>
<dbReference type="InterPro" id="IPR039424">
    <property type="entry name" value="SBP_5"/>
</dbReference>
<keyword evidence="4 5" id="KW-0732">Signal</keyword>
<comment type="similarity">
    <text evidence="2">Belongs to the bacterial solute-binding protein 5 family.</text>
</comment>
<evidence type="ECO:0000313" key="8">
    <source>
        <dbReference type="Proteomes" id="UP000509367"/>
    </source>
</evidence>
<dbReference type="InterPro" id="IPR000914">
    <property type="entry name" value="SBP_5_dom"/>
</dbReference>
<evidence type="ECO:0000256" key="3">
    <source>
        <dbReference type="ARBA" id="ARBA00022448"/>
    </source>
</evidence>
<evidence type="ECO:0000256" key="5">
    <source>
        <dbReference type="SAM" id="SignalP"/>
    </source>
</evidence>
<dbReference type="EMBL" id="CP054836">
    <property type="protein sequence ID" value="QKV19397.1"/>
    <property type="molecule type" value="Genomic_DNA"/>
</dbReference>
<dbReference type="SUPFAM" id="SSF53850">
    <property type="entry name" value="Periplasmic binding protein-like II"/>
    <property type="match status" value="1"/>
</dbReference>
<feature type="signal peptide" evidence="5">
    <location>
        <begin position="1"/>
        <end position="23"/>
    </location>
</feature>
<dbReference type="GO" id="GO:0030288">
    <property type="term" value="C:outer membrane-bounded periplasmic space"/>
    <property type="evidence" value="ECO:0007669"/>
    <property type="project" value="TreeGrafter"/>
</dbReference>
<dbReference type="Proteomes" id="UP000509367">
    <property type="component" value="Chromosome"/>
</dbReference>
<reference evidence="7 8" key="1">
    <citation type="submission" date="2020-06" db="EMBL/GenBank/DDBJ databases">
        <title>Oricola thermophila sp. nov. isolated from a tidal sediments.</title>
        <authorList>
            <person name="Kwon K.K."/>
            <person name="Yang S.-H."/>
            <person name="Park M.-J."/>
        </authorList>
    </citation>
    <scope>NUCLEOTIDE SEQUENCE [LARGE SCALE GENOMIC DNA]</scope>
    <source>
        <strain evidence="7 8">MEBiC13590</strain>
    </source>
</reference>
<dbReference type="InterPro" id="IPR030678">
    <property type="entry name" value="Peptide/Ni-bd"/>
</dbReference>
<dbReference type="GO" id="GO:0043190">
    <property type="term" value="C:ATP-binding cassette (ABC) transporter complex"/>
    <property type="evidence" value="ECO:0007669"/>
    <property type="project" value="InterPro"/>
</dbReference>
<feature type="domain" description="Solute-binding protein family 5" evidence="6">
    <location>
        <begin position="67"/>
        <end position="441"/>
    </location>
</feature>
<evidence type="ECO:0000256" key="4">
    <source>
        <dbReference type="ARBA" id="ARBA00022729"/>
    </source>
</evidence>
<dbReference type="Gene3D" id="3.90.76.10">
    <property type="entry name" value="Dipeptide-binding Protein, Domain 1"/>
    <property type="match status" value="1"/>
</dbReference>
<evidence type="ECO:0000313" key="7">
    <source>
        <dbReference type="EMBL" id="QKV19397.1"/>
    </source>
</evidence>
<dbReference type="RefSeq" id="WP_175277289.1">
    <property type="nucleotide sequence ID" value="NZ_CP054836.1"/>
</dbReference>
<dbReference type="KEGG" id="orm:HTY61_13480"/>
<name>A0A6N1VKC3_9HYPH</name>
<dbReference type="PIRSF" id="PIRSF002741">
    <property type="entry name" value="MppA"/>
    <property type="match status" value="1"/>
</dbReference>
<dbReference type="Gene3D" id="3.10.105.10">
    <property type="entry name" value="Dipeptide-binding Protein, Domain 3"/>
    <property type="match status" value="1"/>
</dbReference>
<dbReference type="PANTHER" id="PTHR30290">
    <property type="entry name" value="PERIPLASMIC BINDING COMPONENT OF ABC TRANSPORTER"/>
    <property type="match status" value="1"/>
</dbReference>
<proteinExistence type="inferred from homology"/>
<keyword evidence="3" id="KW-0813">Transport</keyword>
<dbReference type="GO" id="GO:1904680">
    <property type="term" value="F:peptide transmembrane transporter activity"/>
    <property type="evidence" value="ECO:0007669"/>
    <property type="project" value="TreeGrafter"/>
</dbReference>
<organism evidence="7 8">
    <name type="scientific">Oricola thermophila</name>
    <dbReference type="NCBI Taxonomy" id="2742145"/>
    <lineage>
        <taxon>Bacteria</taxon>
        <taxon>Pseudomonadati</taxon>
        <taxon>Pseudomonadota</taxon>
        <taxon>Alphaproteobacteria</taxon>
        <taxon>Hyphomicrobiales</taxon>
        <taxon>Ahrensiaceae</taxon>
        <taxon>Oricola</taxon>
    </lineage>
</organism>
<evidence type="ECO:0000259" key="6">
    <source>
        <dbReference type="Pfam" id="PF00496"/>
    </source>
</evidence>
<dbReference type="GO" id="GO:0015833">
    <property type="term" value="P:peptide transport"/>
    <property type="evidence" value="ECO:0007669"/>
    <property type="project" value="TreeGrafter"/>
</dbReference>
<dbReference type="AlphaFoldDB" id="A0A6N1VKC3"/>
<dbReference type="Gene3D" id="3.40.190.10">
    <property type="entry name" value="Periplasmic binding protein-like II"/>
    <property type="match status" value="1"/>
</dbReference>
<dbReference type="Pfam" id="PF00496">
    <property type="entry name" value="SBP_bac_5"/>
    <property type="match status" value="1"/>
</dbReference>
<feature type="chain" id="PRO_5026706599" evidence="5">
    <location>
        <begin position="24"/>
        <end position="527"/>
    </location>
</feature>
<dbReference type="CDD" id="cd08504">
    <property type="entry name" value="PBP2_OppA"/>
    <property type="match status" value="1"/>
</dbReference>
<gene>
    <name evidence="7" type="ORF">HTY61_13480</name>
</gene>
<sequence length="527" mass="58490">MKHLMTALLAASMLAGSAGLANAVTYVRGNDGDPETLDQHKTSTTIEARILRDLYEGLVVYDAAANIIPGVAESWEVSGDGTVYTFKLRGDAKWSNGDPVVAGDFVFSLQRIMTPETGAKYANILYPIKNAESINKGEMDTSELGVVALDDRTLEITLEQATPYFLELLTHQTGLPVHPASVKEHGSDFVLPENMVSNGAYKLVSFQPNDKIVMEKNENFHDAANVQIDRVEYLSIEDRAACVRRFEAGEVLSCEDLPTEQIASLKERLGDQVRITPYLGTYYYALNMKREPLSDVRVRQALAMAIDREFLGEEIWAGAMLPAFSLVPPGIGNYEGGGAEAEWADMPLLDREDKAVELMTEAGYGPDNPVTLEISYNNSENHKNTATAIAEMWKPLGVNVEFNVRDISAHYAMLRDDKDFDVARAGWIGDYSDPQNFLFLVEADNPGFNYAQYDNPEYDALLDKAAAETDLAKRAEILREAEAIFMRDMPFIPLLFYSSLAVVSPKLKGWEDNIQHVHATRFLSISE</sequence>
<dbReference type="PANTHER" id="PTHR30290:SF10">
    <property type="entry name" value="PERIPLASMIC OLIGOPEPTIDE-BINDING PROTEIN-RELATED"/>
    <property type="match status" value="1"/>
</dbReference>
<dbReference type="FunFam" id="3.90.76.10:FF:000001">
    <property type="entry name" value="Oligopeptide ABC transporter substrate-binding protein"/>
    <property type="match status" value="1"/>
</dbReference>
<keyword evidence="8" id="KW-1185">Reference proteome</keyword>